<gene>
    <name evidence="2" type="ORF">NDU88_002298</name>
</gene>
<feature type="non-terminal residue" evidence="2">
    <location>
        <position position="55"/>
    </location>
</feature>
<keyword evidence="1" id="KW-0812">Transmembrane</keyword>
<evidence type="ECO:0000313" key="2">
    <source>
        <dbReference type="EMBL" id="KAJ1192992.1"/>
    </source>
</evidence>
<keyword evidence="3" id="KW-1185">Reference proteome</keyword>
<accession>A0AAV7UZD1</accession>
<keyword evidence="1" id="KW-1133">Transmembrane helix</keyword>
<comment type="caution">
    <text evidence="2">The sequence shown here is derived from an EMBL/GenBank/DDBJ whole genome shotgun (WGS) entry which is preliminary data.</text>
</comment>
<sequence length="55" mass="5767">VGGSLGMNIVSAIAAGIAIIFNTADLISLQNLYYNCPVSEVNSYTTVCPTRLTDT</sequence>
<reference evidence="2" key="1">
    <citation type="journal article" date="2022" name="bioRxiv">
        <title>Sequencing and chromosome-scale assembly of the giantPleurodeles waltlgenome.</title>
        <authorList>
            <person name="Brown T."/>
            <person name="Elewa A."/>
            <person name="Iarovenko S."/>
            <person name="Subramanian E."/>
            <person name="Araus A.J."/>
            <person name="Petzold A."/>
            <person name="Susuki M."/>
            <person name="Suzuki K.-i.T."/>
            <person name="Hayashi T."/>
            <person name="Toyoda A."/>
            <person name="Oliveira C."/>
            <person name="Osipova E."/>
            <person name="Leigh N.D."/>
            <person name="Simon A."/>
            <person name="Yun M.H."/>
        </authorList>
    </citation>
    <scope>NUCLEOTIDE SEQUENCE</scope>
    <source>
        <strain evidence="2">20211129_DDA</strain>
        <tissue evidence="2">Liver</tissue>
    </source>
</reference>
<proteinExistence type="predicted"/>
<feature type="transmembrane region" description="Helical" evidence="1">
    <location>
        <begin position="6"/>
        <end position="24"/>
    </location>
</feature>
<dbReference type="AlphaFoldDB" id="A0AAV7UZD1"/>
<dbReference type="Proteomes" id="UP001066276">
    <property type="component" value="Chromosome 2_2"/>
</dbReference>
<organism evidence="2 3">
    <name type="scientific">Pleurodeles waltl</name>
    <name type="common">Iberian ribbed newt</name>
    <dbReference type="NCBI Taxonomy" id="8319"/>
    <lineage>
        <taxon>Eukaryota</taxon>
        <taxon>Metazoa</taxon>
        <taxon>Chordata</taxon>
        <taxon>Craniata</taxon>
        <taxon>Vertebrata</taxon>
        <taxon>Euteleostomi</taxon>
        <taxon>Amphibia</taxon>
        <taxon>Batrachia</taxon>
        <taxon>Caudata</taxon>
        <taxon>Salamandroidea</taxon>
        <taxon>Salamandridae</taxon>
        <taxon>Pleurodelinae</taxon>
        <taxon>Pleurodeles</taxon>
    </lineage>
</organism>
<feature type="non-terminal residue" evidence="2">
    <location>
        <position position="1"/>
    </location>
</feature>
<name>A0AAV7UZD1_PLEWA</name>
<evidence type="ECO:0000256" key="1">
    <source>
        <dbReference type="SAM" id="Phobius"/>
    </source>
</evidence>
<protein>
    <submittedName>
        <fullName evidence="2">Uncharacterized protein</fullName>
    </submittedName>
</protein>
<dbReference type="EMBL" id="JANPWB010000004">
    <property type="protein sequence ID" value="KAJ1192992.1"/>
    <property type="molecule type" value="Genomic_DNA"/>
</dbReference>
<keyword evidence="1" id="KW-0472">Membrane</keyword>
<evidence type="ECO:0000313" key="3">
    <source>
        <dbReference type="Proteomes" id="UP001066276"/>
    </source>
</evidence>